<dbReference type="GO" id="GO:0012505">
    <property type="term" value="C:endomembrane system"/>
    <property type="evidence" value="ECO:0007669"/>
    <property type="project" value="UniProtKB-ARBA"/>
</dbReference>
<dbReference type="GO" id="GO:0004252">
    <property type="term" value="F:serine-type endopeptidase activity"/>
    <property type="evidence" value="ECO:0007669"/>
    <property type="project" value="InterPro"/>
</dbReference>
<evidence type="ECO:0000256" key="5">
    <source>
        <dbReference type="SAM" id="Phobius"/>
    </source>
</evidence>
<dbReference type="Gene3D" id="3.40.50.200">
    <property type="entry name" value="Peptidase S8/S53 domain"/>
    <property type="match status" value="2"/>
</dbReference>
<proteinExistence type="inferred from homology"/>
<dbReference type="PROSITE" id="PS51892">
    <property type="entry name" value="SUBTILASE"/>
    <property type="match status" value="1"/>
</dbReference>
<dbReference type="PRINTS" id="PR00723">
    <property type="entry name" value="SUBTILISIN"/>
</dbReference>
<dbReference type="KEGG" id="xbc:ELE36_15470"/>
<dbReference type="Pfam" id="PF01483">
    <property type="entry name" value="P_proprotein"/>
    <property type="match status" value="1"/>
</dbReference>
<dbReference type="Gene3D" id="2.60.120.260">
    <property type="entry name" value="Galactose-binding domain-like"/>
    <property type="match status" value="1"/>
</dbReference>
<keyword evidence="5" id="KW-0812">Transmembrane</keyword>
<evidence type="ECO:0000256" key="1">
    <source>
        <dbReference type="ARBA" id="ARBA00022670"/>
    </source>
</evidence>
<dbReference type="InterPro" id="IPR001434">
    <property type="entry name" value="OmcB-like_DUF11"/>
</dbReference>
<dbReference type="Pfam" id="PF01345">
    <property type="entry name" value="DUF11"/>
    <property type="match status" value="2"/>
</dbReference>
<dbReference type="InterPro" id="IPR000209">
    <property type="entry name" value="Peptidase_S8/S53_dom"/>
</dbReference>
<dbReference type="OrthoDB" id="5749027at2"/>
<dbReference type="SUPFAM" id="SSF52743">
    <property type="entry name" value="Subtilisin-like"/>
    <property type="match status" value="1"/>
</dbReference>
<name>A0A411HM94_9GAMM</name>
<dbReference type="PANTHER" id="PTHR42884">
    <property type="entry name" value="PROPROTEIN CONVERTASE SUBTILISIN/KEXIN-RELATED"/>
    <property type="match status" value="1"/>
</dbReference>
<dbReference type="InterPro" id="IPR023828">
    <property type="entry name" value="Peptidase_S8_Ser-AS"/>
</dbReference>
<dbReference type="GO" id="GO:0016020">
    <property type="term" value="C:membrane"/>
    <property type="evidence" value="ECO:0007669"/>
    <property type="project" value="TreeGrafter"/>
</dbReference>
<dbReference type="PROSITE" id="PS00138">
    <property type="entry name" value="SUBTILASE_SER"/>
    <property type="match status" value="1"/>
</dbReference>
<keyword evidence="5" id="KW-0472">Membrane</keyword>
<organism evidence="7 8">
    <name type="scientific">Pseudolysobacter antarcticus</name>
    <dbReference type="NCBI Taxonomy" id="2511995"/>
    <lineage>
        <taxon>Bacteria</taxon>
        <taxon>Pseudomonadati</taxon>
        <taxon>Pseudomonadota</taxon>
        <taxon>Gammaproteobacteria</taxon>
        <taxon>Lysobacterales</taxon>
        <taxon>Rhodanobacteraceae</taxon>
        <taxon>Pseudolysobacter</taxon>
    </lineage>
</organism>
<dbReference type="GO" id="GO:0016485">
    <property type="term" value="P:protein processing"/>
    <property type="evidence" value="ECO:0007669"/>
    <property type="project" value="TreeGrafter"/>
</dbReference>
<keyword evidence="3" id="KW-0720">Serine protease</keyword>
<dbReference type="EMBL" id="CP035704">
    <property type="protein sequence ID" value="QBB71645.1"/>
    <property type="molecule type" value="Genomic_DNA"/>
</dbReference>
<comment type="caution">
    <text evidence="4">Lacks conserved residue(s) required for the propagation of feature annotation.</text>
</comment>
<evidence type="ECO:0000256" key="4">
    <source>
        <dbReference type="PROSITE-ProRule" id="PRU01240"/>
    </source>
</evidence>
<evidence type="ECO:0000259" key="6">
    <source>
        <dbReference type="PROSITE" id="PS51829"/>
    </source>
</evidence>
<evidence type="ECO:0000313" key="8">
    <source>
        <dbReference type="Proteomes" id="UP000291562"/>
    </source>
</evidence>
<evidence type="ECO:0000256" key="3">
    <source>
        <dbReference type="ARBA" id="ARBA00022825"/>
    </source>
</evidence>
<keyword evidence="5" id="KW-1133">Transmembrane helix</keyword>
<keyword evidence="8" id="KW-1185">Reference proteome</keyword>
<gene>
    <name evidence="7" type="ORF">ELE36_15470</name>
</gene>
<comment type="similarity">
    <text evidence="4">Belongs to the peptidase S8 family.</text>
</comment>
<feature type="domain" description="P/Homo B" evidence="6">
    <location>
        <begin position="764"/>
        <end position="925"/>
    </location>
</feature>
<evidence type="ECO:0000313" key="7">
    <source>
        <dbReference type="EMBL" id="QBB71645.1"/>
    </source>
</evidence>
<dbReference type="Proteomes" id="UP000291562">
    <property type="component" value="Chromosome"/>
</dbReference>
<dbReference type="SUPFAM" id="SSF49785">
    <property type="entry name" value="Galactose-binding domain-like"/>
    <property type="match status" value="1"/>
</dbReference>
<keyword evidence="2" id="KW-0378">Hydrolase</keyword>
<protein>
    <submittedName>
        <fullName evidence="7">DUF11 domain-containing protein</fullName>
    </submittedName>
</protein>
<reference evidence="7 8" key="1">
    <citation type="submission" date="2019-01" db="EMBL/GenBank/DDBJ databases">
        <title>Pseudolysobacter antarctica gen. nov., sp. nov., isolated from Fildes Peninsula, Antarctica.</title>
        <authorList>
            <person name="Wei Z."/>
            <person name="Peng F."/>
        </authorList>
    </citation>
    <scope>NUCLEOTIDE SEQUENCE [LARGE SCALE GENOMIC DNA]</scope>
    <source>
        <strain evidence="7 8">AQ6-296</strain>
    </source>
</reference>
<evidence type="ECO:0000256" key="2">
    <source>
        <dbReference type="ARBA" id="ARBA00022801"/>
    </source>
</evidence>
<dbReference type="InterPro" id="IPR015500">
    <property type="entry name" value="Peptidase_S8_subtilisin-rel"/>
</dbReference>
<dbReference type="Pfam" id="PF00082">
    <property type="entry name" value="Peptidase_S8"/>
    <property type="match status" value="1"/>
</dbReference>
<dbReference type="PROSITE" id="PS51829">
    <property type="entry name" value="P_HOMO_B"/>
    <property type="match status" value="1"/>
</dbReference>
<sequence>MLPDNGRNEGWVMFELRLFQAPRAWLFSLTTLMLSLVLFSPASSLATEAAQPKIGPRAAAQMQALKSIKTTKSPQQNKIDSRLYLGLLHQRSDSRLATLTDFRFVKPEADGRVAVNILLSGADGVKPVLNLLDSLGDVVKAKSYAYHTVTARVAMQNLDALAAIAQVRTIRQAIPGMTQAVNTSEGDLTHGANEARGYFGVTGAGVKVCVLSDGVNSLATLQASGDLPAVVDVLPGQAGSGDEGSAMLEIVHDLAPGAALGFATGTTDEATFATNIASLVTAGCNVIVDDVDYLDESPFEDGPLAQAVNAATAAGVIYFSAAGDNGNKDAATSSTWEGDFLATAASDPAPLAGANLHNFGDGGNSILVTAAGTPVLTWAEHYDLSGGVASTDYDLYDMDGGLTTIFDASTNTQDGVGGDDRAIEIISGGTFAGERLLIDKFAAGITSSTPMFNLAVLKGKLDATLATSGATRGHSSAVDAFSVAATPVATSADGISPAGPYPGLFTAANVSESFTSDGPRRILLDTTGAELTPGNRTSTGGVVRQKPDITAADGVATASPGYSPFFGTSAAAPHAAAIAALIKSAVPAATPAQIRTALISSAIDIQTAGVDRDTGAGIVMAHAALQAAGAAQAVSLSAGTAVKTQIIGDGDAYVEPNETWALSVPLTNSGAMSATAVSAVLSSATPGVSIVSGTSAYADIAPAGTANNTTPFAFKLGSTAPCGGMLDFTLTVTYAESATPVTFNFSIQSGAPGAPITTTYAGTVVPIPDAADLSGSAPGAPAIAPLAISGISGNIYSTVLSIDGSACSATAGSTTVGIDHSFINDLRITLTSPAATSVLVVNNTDGSGNNMCQTILDDTGATSIQSVVTAQAPFTGTFAPNSPLSAMRGQNPNGTWNLQAQDFFASDTGNIRAFSVTVTPAVCNAPVAAPVITGSMAILSGSKVAGGSVIYTIVLTNSGNATQLDNAGAEFTDLLPAGLIVGTPTANTGTISAPGINPVTWNGFIPANNSMSITIPATIATGTAGQTITNQGTINVDADGNGTNETAVLTDDPSVGGTADPTSFVVLTPTFPLINATKQIVSGDQTSGGSVTYVVTLTNSGTGTQPDNAGDEFTDVLPAQLSAGTVTASSGTASVVGSTVSWNGVIPAGGGVNIIIPATIAANTTGQTITNQGTVHFDANSVGINESTTTTDDPSLPGTNDPTSFVVFAPPAPVISATKTISGGNRLAGGTVIYTITLTNSGTAAQPDNAGNEFSDMLPAGLTVGTPTASSGTVSAASVNPVTWNGSIPAGGSITITIPATIAAGTAGQIISNQGSASYDADGNGSNETTVLTSAPGNTGQPTVFTVAALAQAPSAIPASSIWTLTLTSLMLFGTAAMLHLRRRREDRMIGLS</sequence>
<dbReference type="InterPro" id="IPR036852">
    <property type="entry name" value="Peptidase_S8/S53_dom_sf"/>
</dbReference>
<feature type="transmembrane region" description="Helical" evidence="5">
    <location>
        <begin position="1362"/>
        <end position="1381"/>
    </location>
</feature>
<accession>A0A411HM94</accession>
<dbReference type="GO" id="GO:0005737">
    <property type="term" value="C:cytoplasm"/>
    <property type="evidence" value="ECO:0007669"/>
    <property type="project" value="UniProtKB-ARBA"/>
</dbReference>
<dbReference type="PANTHER" id="PTHR42884:SF14">
    <property type="entry name" value="NEUROENDOCRINE CONVERTASE 1"/>
    <property type="match status" value="1"/>
</dbReference>
<keyword evidence="1" id="KW-0645">Protease</keyword>
<dbReference type="InterPro" id="IPR008979">
    <property type="entry name" value="Galactose-bd-like_sf"/>
</dbReference>
<dbReference type="InterPro" id="IPR002884">
    <property type="entry name" value="P_dom"/>
</dbReference>